<dbReference type="AlphaFoldDB" id="A0A0R3W5F0"/>
<dbReference type="InterPro" id="IPR017380">
    <property type="entry name" value="Hist_AcTrfase_B-typ_cat-su"/>
</dbReference>
<dbReference type="EC" id="2.3.1.48" evidence="2"/>
<dbReference type="InterPro" id="IPR019467">
    <property type="entry name" value="Hat1_N"/>
</dbReference>
<evidence type="ECO:0000256" key="4">
    <source>
        <dbReference type="ARBA" id="ARBA00023315"/>
    </source>
</evidence>
<organism evidence="9">
    <name type="scientific">Taenia asiatica</name>
    <name type="common">Asian tapeworm</name>
    <dbReference type="NCBI Taxonomy" id="60517"/>
    <lineage>
        <taxon>Eukaryota</taxon>
        <taxon>Metazoa</taxon>
        <taxon>Spiralia</taxon>
        <taxon>Lophotrochozoa</taxon>
        <taxon>Platyhelminthes</taxon>
        <taxon>Cestoda</taxon>
        <taxon>Eucestoda</taxon>
        <taxon>Cyclophyllidea</taxon>
        <taxon>Taeniidae</taxon>
        <taxon>Taenia</taxon>
    </lineage>
</organism>
<reference evidence="7 8" key="2">
    <citation type="submission" date="2018-11" db="EMBL/GenBank/DDBJ databases">
        <authorList>
            <consortium name="Pathogen Informatics"/>
        </authorList>
    </citation>
    <scope>NUCLEOTIDE SEQUENCE [LARGE SCALE GENOMIC DNA]</scope>
</reference>
<accession>A0A0R3W5F0</accession>
<dbReference type="Gene3D" id="3.40.630.30">
    <property type="match status" value="1"/>
</dbReference>
<dbReference type="Proteomes" id="UP000282613">
    <property type="component" value="Unassembled WGS sequence"/>
</dbReference>
<evidence type="ECO:0000256" key="5">
    <source>
        <dbReference type="ARBA" id="ARBA00048017"/>
    </source>
</evidence>
<comment type="catalytic activity">
    <reaction evidence="5">
        <text>L-lysyl-[protein] + acetyl-CoA = N(6)-acetyl-L-lysyl-[protein] + CoA + H(+)</text>
        <dbReference type="Rhea" id="RHEA:45948"/>
        <dbReference type="Rhea" id="RHEA-COMP:9752"/>
        <dbReference type="Rhea" id="RHEA-COMP:10731"/>
        <dbReference type="ChEBI" id="CHEBI:15378"/>
        <dbReference type="ChEBI" id="CHEBI:29969"/>
        <dbReference type="ChEBI" id="CHEBI:57287"/>
        <dbReference type="ChEBI" id="CHEBI:57288"/>
        <dbReference type="ChEBI" id="CHEBI:61930"/>
        <dbReference type="EC" id="2.3.1.48"/>
    </reaction>
</comment>
<gene>
    <name evidence="7" type="ORF">TASK_LOCUS5344</name>
</gene>
<dbReference type="OrthoDB" id="10253098at2759"/>
<evidence type="ECO:0000259" key="6">
    <source>
        <dbReference type="Pfam" id="PF10394"/>
    </source>
</evidence>
<dbReference type="GO" id="GO:0000781">
    <property type="term" value="C:chromosome, telomeric region"/>
    <property type="evidence" value="ECO:0007669"/>
    <property type="project" value="GOC"/>
</dbReference>
<evidence type="ECO:0000256" key="2">
    <source>
        <dbReference type="ARBA" id="ARBA00013184"/>
    </source>
</evidence>
<dbReference type="STRING" id="60517.A0A0R3W5F0"/>
<reference evidence="9" key="1">
    <citation type="submission" date="2017-02" db="UniProtKB">
        <authorList>
            <consortium name="WormBaseParasite"/>
        </authorList>
    </citation>
    <scope>IDENTIFICATION</scope>
</reference>
<dbReference type="Gene3D" id="3.90.360.10">
    <property type="entry name" value="Histone acetyl transferase 1 (HAT1), N-terminal domain"/>
    <property type="match status" value="1"/>
</dbReference>
<evidence type="ECO:0000313" key="8">
    <source>
        <dbReference type="Proteomes" id="UP000282613"/>
    </source>
</evidence>
<dbReference type="PANTHER" id="PTHR12046">
    <property type="entry name" value="HISTONE ACETYLTRANSFERASE TYPE B CATALYTIC SUBUNIT"/>
    <property type="match status" value="1"/>
</dbReference>
<feature type="domain" description="Histone acetyl transferase HAT1 N-terminal" evidence="6">
    <location>
        <begin position="9"/>
        <end position="171"/>
    </location>
</feature>
<dbReference type="Pfam" id="PF10394">
    <property type="entry name" value="Hat1_N"/>
    <property type="match status" value="1"/>
</dbReference>
<evidence type="ECO:0000256" key="3">
    <source>
        <dbReference type="ARBA" id="ARBA00022679"/>
    </source>
</evidence>
<keyword evidence="3" id="KW-0808">Transferase</keyword>
<dbReference type="InterPro" id="IPR016181">
    <property type="entry name" value="Acyl_CoA_acyltransferase"/>
</dbReference>
<evidence type="ECO:0000313" key="9">
    <source>
        <dbReference type="WBParaSite" id="TASK_0000534301-mRNA-1"/>
    </source>
</evidence>
<dbReference type="InterPro" id="IPR037113">
    <property type="entry name" value="Hat1_N_sf"/>
</dbReference>
<keyword evidence="8" id="KW-1185">Reference proteome</keyword>
<dbReference type="GO" id="GO:0031509">
    <property type="term" value="P:subtelomeric heterochromatin formation"/>
    <property type="evidence" value="ECO:0007669"/>
    <property type="project" value="InterPro"/>
</dbReference>
<dbReference type="GO" id="GO:0004402">
    <property type="term" value="F:histone acetyltransferase activity"/>
    <property type="evidence" value="ECO:0007669"/>
    <property type="project" value="InterPro"/>
</dbReference>
<dbReference type="GO" id="GO:0005634">
    <property type="term" value="C:nucleus"/>
    <property type="evidence" value="ECO:0007669"/>
    <property type="project" value="InterPro"/>
</dbReference>
<proteinExistence type="inferred from homology"/>
<dbReference type="WBParaSite" id="TASK_0000534301-mRNA-1">
    <property type="protein sequence ID" value="TASK_0000534301-mRNA-1"/>
    <property type="gene ID" value="TASK_0000534301"/>
</dbReference>
<keyword evidence="4" id="KW-0012">Acyltransferase</keyword>
<evidence type="ECO:0000256" key="1">
    <source>
        <dbReference type="ARBA" id="ARBA00010543"/>
    </source>
</evidence>
<sequence length="463" mass="52912">MNSIVSAYKANAYEVIHFKLIREKEDLDAEESFTPDMTHQVFGESEIIFGYKDPNITIAYMAGSLSTFADIKYTEKISQSISGGVKPDDILKSLRNVYPQGIYTERSDFLSTFEEELKFKPFGSLRSSYTISRDGKTCEFSVYCVDHLSPDFEAFSKYLLRMEPFLLFFVDESSFVDLDNRWSFYVLYEKFSSASSPNKRFAFAGYLSVYKFYAYPEHVRPRLSQMLILPPFQKMGHATRLLETVYKDLTPLTEVIDITVESPSDDLTRLRDYLDSKRCLELADCVKILKEVKENVESVVAGTSQTALTAGKEVGVAEEPVPSSVKRRRLSVTPAETRSVNVANSFYKVVRQQLKLSRTQSRRVYQILLFFLLTHKKPEAVEAYRRALLKRTRIVNGRPRLASSTFAPTMNRHNLITDLFNEEYEREVAQQVETELAAYKKVAEKLEAAVGVGEVDLKCLGND</sequence>
<comment type="similarity">
    <text evidence="1">Belongs to the HAT1 family.</text>
</comment>
<dbReference type="SUPFAM" id="SSF55729">
    <property type="entry name" value="Acyl-CoA N-acyltransferases (Nat)"/>
    <property type="match status" value="1"/>
</dbReference>
<dbReference type="EMBL" id="UYRS01018408">
    <property type="protein sequence ID" value="VDK34906.1"/>
    <property type="molecule type" value="Genomic_DNA"/>
</dbReference>
<protein>
    <recommendedName>
        <fullName evidence="2">histone acetyltransferase</fullName>
        <ecNumber evidence="2">2.3.1.48</ecNumber>
    </recommendedName>
</protein>
<evidence type="ECO:0000313" key="7">
    <source>
        <dbReference type="EMBL" id="VDK34906.1"/>
    </source>
</evidence>
<name>A0A0R3W5F0_TAEAS</name>